<evidence type="ECO:0000313" key="2">
    <source>
        <dbReference type="EMBL" id="SHG44470.1"/>
    </source>
</evidence>
<dbReference type="PROSITE" id="PS00201">
    <property type="entry name" value="FLAVODOXIN"/>
    <property type="match status" value="1"/>
</dbReference>
<feature type="domain" description="Flavodoxin" evidence="1">
    <location>
        <begin position="10"/>
        <end position="139"/>
    </location>
</feature>
<dbReference type="OrthoDB" id="2146857at2"/>
<dbReference type="InterPro" id="IPR029039">
    <property type="entry name" value="Flavoprotein-like_sf"/>
</dbReference>
<dbReference type="GO" id="GO:0070819">
    <property type="term" value="F:menaquinone-dependent protoporphyrinogen oxidase activity"/>
    <property type="evidence" value="ECO:0007669"/>
    <property type="project" value="TreeGrafter"/>
</dbReference>
<dbReference type="GO" id="GO:0006783">
    <property type="term" value="P:heme biosynthetic process"/>
    <property type="evidence" value="ECO:0007669"/>
    <property type="project" value="TreeGrafter"/>
</dbReference>
<accession>A0A1M5JW08</accession>
<sequence>MNNKNKQVAVIYKSKYGSTKRYAGWIAIKLDADLYEVSDIRDKDLKSYKTIIYGGPLCAGKIKGINIINKNYDKIKNKKIIIFAVGLASEKKEVIEKILENNFSEEIRQNVQLFYLRGAFNYDELGLVDKVMMNMMKKVFLNKKEEELDDDARGMLDAFKNPVDFTEKSLVSDIVDAAY</sequence>
<dbReference type="InterPro" id="IPR026816">
    <property type="entry name" value="Flavodoxin_dom"/>
</dbReference>
<dbReference type="PANTHER" id="PTHR38030:SF2">
    <property type="entry name" value="PROTOPORPHYRINOGEN IX DEHYDROGENASE [QUINONE]"/>
    <property type="match status" value="1"/>
</dbReference>
<evidence type="ECO:0000259" key="1">
    <source>
        <dbReference type="Pfam" id="PF12724"/>
    </source>
</evidence>
<evidence type="ECO:0000313" key="3">
    <source>
        <dbReference type="Proteomes" id="UP000243255"/>
    </source>
</evidence>
<dbReference type="Proteomes" id="UP000243255">
    <property type="component" value="Unassembled WGS sequence"/>
</dbReference>
<dbReference type="EMBL" id="FQWX01000002">
    <property type="protein sequence ID" value="SHG44470.1"/>
    <property type="molecule type" value="Genomic_DNA"/>
</dbReference>
<dbReference type="SUPFAM" id="SSF52218">
    <property type="entry name" value="Flavoproteins"/>
    <property type="match status" value="1"/>
</dbReference>
<dbReference type="AlphaFoldDB" id="A0A1M5JW08"/>
<dbReference type="RefSeq" id="WP_073123403.1">
    <property type="nucleotide sequence ID" value="NZ_BAABCH010000028.1"/>
</dbReference>
<proteinExistence type="predicted"/>
<gene>
    <name evidence="2" type="ORF">SAMN04488530_10232</name>
</gene>
<keyword evidence="3" id="KW-1185">Reference proteome</keyword>
<dbReference type="GO" id="GO:0009055">
    <property type="term" value="F:electron transfer activity"/>
    <property type="evidence" value="ECO:0007669"/>
    <property type="project" value="InterPro"/>
</dbReference>
<dbReference type="PANTHER" id="PTHR38030">
    <property type="entry name" value="PROTOPORPHYRINOGEN IX DEHYDROGENASE [MENAQUINONE]"/>
    <property type="match status" value="1"/>
</dbReference>
<dbReference type="InterPro" id="IPR001226">
    <property type="entry name" value="Flavodoxin_CS"/>
</dbReference>
<dbReference type="STRING" id="1121321.SAMN04488530_10232"/>
<organism evidence="2 3">
    <name type="scientific">Asaccharospora irregularis DSM 2635</name>
    <dbReference type="NCBI Taxonomy" id="1121321"/>
    <lineage>
        <taxon>Bacteria</taxon>
        <taxon>Bacillati</taxon>
        <taxon>Bacillota</taxon>
        <taxon>Clostridia</taxon>
        <taxon>Peptostreptococcales</taxon>
        <taxon>Peptostreptococcaceae</taxon>
        <taxon>Asaccharospora</taxon>
    </lineage>
</organism>
<reference evidence="3" key="1">
    <citation type="submission" date="2016-11" db="EMBL/GenBank/DDBJ databases">
        <authorList>
            <person name="Varghese N."/>
            <person name="Submissions S."/>
        </authorList>
    </citation>
    <scope>NUCLEOTIDE SEQUENCE [LARGE SCALE GENOMIC DNA]</scope>
    <source>
        <strain evidence="3">DSM 2635</strain>
    </source>
</reference>
<dbReference type="GO" id="GO:0010181">
    <property type="term" value="F:FMN binding"/>
    <property type="evidence" value="ECO:0007669"/>
    <property type="project" value="InterPro"/>
</dbReference>
<dbReference type="Pfam" id="PF12724">
    <property type="entry name" value="Flavodoxin_5"/>
    <property type="match status" value="1"/>
</dbReference>
<name>A0A1M5JW08_9FIRM</name>
<protein>
    <submittedName>
        <fullName evidence="2">Protoporphyrinogen IX oxidase, menaquinone-dependent (Flavodoxin domain)</fullName>
    </submittedName>
</protein>
<dbReference type="InterPro" id="IPR052200">
    <property type="entry name" value="Protoporphyrinogen_IX_DH"/>
</dbReference>
<dbReference type="Gene3D" id="3.40.50.360">
    <property type="match status" value="1"/>
</dbReference>